<comment type="caution">
    <text evidence="1">The sequence shown here is derived from an EMBL/GenBank/DDBJ whole genome shotgun (WGS) entry which is preliminary data.</text>
</comment>
<evidence type="ECO:0000313" key="1">
    <source>
        <dbReference type="EMBL" id="EMG49310.1"/>
    </source>
</evidence>
<protein>
    <submittedName>
        <fullName evidence="1">Uncharacterized protein</fullName>
    </submittedName>
</protein>
<organism evidence="1 2">
    <name type="scientific">Candida maltosa (strain Xu316)</name>
    <name type="common">Yeast</name>
    <dbReference type="NCBI Taxonomy" id="1245528"/>
    <lineage>
        <taxon>Eukaryota</taxon>
        <taxon>Fungi</taxon>
        <taxon>Dikarya</taxon>
        <taxon>Ascomycota</taxon>
        <taxon>Saccharomycotina</taxon>
        <taxon>Pichiomycetes</taxon>
        <taxon>Debaryomycetaceae</taxon>
        <taxon>Candida/Lodderomyces clade</taxon>
        <taxon>Candida</taxon>
    </lineage>
</organism>
<reference evidence="1 2" key="1">
    <citation type="submission" date="2013-02" db="EMBL/GenBank/DDBJ databases">
        <title>Genome sequence of Candida maltosa Xu316, a potential industrial strain for xylitol and ethanol production.</title>
        <authorList>
            <person name="Yu J."/>
            <person name="Wang Q."/>
            <person name="Geng X."/>
            <person name="Bao W."/>
            <person name="He P."/>
            <person name="Cai J."/>
        </authorList>
    </citation>
    <scope>NUCLEOTIDE SEQUENCE [LARGE SCALE GENOMIC DNA]</scope>
    <source>
        <strain evidence="2">Xu316</strain>
    </source>
</reference>
<dbReference type="OMA" id="HINYDID"/>
<dbReference type="OrthoDB" id="4023725at2759"/>
<dbReference type="HOGENOM" id="CLU_1372022_0_0_1"/>
<dbReference type="AlphaFoldDB" id="M3K1Z5"/>
<proteinExistence type="predicted"/>
<evidence type="ECO:0000313" key="2">
    <source>
        <dbReference type="Proteomes" id="UP000011777"/>
    </source>
</evidence>
<accession>M3K1Z5</accession>
<dbReference type="EMBL" id="AOGT01000744">
    <property type="protein sequence ID" value="EMG49310.1"/>
    <property type="molecule type" value="Genomic_DNA"/>
</dbReference>
<name>M3K1Z5_CANMX</name>
<keyword evidence="2" id="KW-1185">Reference proteome</keyword>
<sequence length="203" mass="23761">MYILQNPDDNKNGSLHFIMLHDNENRLFRQLSYGHLTYDINELNNLRQSIHTNQVLKHTLKINNIMNQERLRVNSGHNTPPPPTVTIPRYNYLHSMRNSNLLSANRYDYGDGDDADAGMPQYITKYELVDCTVIKNDLLPITRTAMTKRGRLKMFFKNVELRFPKKSDCFATSIPEFSEASLFKKHLKQYLSYELKRFQSLAS</sequence>
<dbReference type="Proteomes" id="UP000011777">
    <property type="component" value="Unassembled WGS sequence"/>
</dbReference>
<gene>
    <name evidence="1" type="ORF">G210_5947</name>
</gene>